<name>A0A7C3SKK1_9BACT</name>
<evidence type="ECO:0008006" key="2">
    <source>
        <dbReference type="Google" id="ProtNLM"/>
    </source>
</evidence>
<protein>
    <recommendedName>
        <fullName evidence="2">Class I SAM-dependent methyltransferase</fullName>
    </recommendedName>
</protein>
<proteinExistence type="predicted"/>
<organism evidence="1">
    <name type="scientific">Desulfobacca acetoxidans</name>
    <dbReference type="NCBI Taxonomy" id="60893"/>
    <lineage>
        <taxon>Bacteria</taxon>
        <taxon>Pseudomonadati</taxon>
        <taxon>Thermodesulfobacteriota</taxon>
        <taxon>Desulfobaccia</taxon>
        <taxon>Desulfobaccales</taxon>
        <taxon>Desulfobaccaceae</taxon>
        <taxon>Desulfobacca</taxon>
    </lineage>
</organism>
<dbReference type="InterPro" id="IPR029063">
    <property type="entry name" value="SAM-dependent_MTases_sf"/>
</dbReference>
<gene>
    <name evidence="1" type="ORF">ENV62_05345</name>
</gene>
<comment type="caution">
    <text evidence="1">The sequence shown here is derived from an EMBL/GenBank/DDBJ whole genome shotgun (WGS) entry which is preliminary data.</text>
</comment>
<dbReference type="AlphaFoldDB" id="A0A7C3SKK1"/>
<sequence length="242" mass="27090">MRPALVRPGLEDLTHCWSASGFAQRRRFEEAARRFIRLPQAGEGPLAYLWPEAVWRELLATVSDPEGWLMALSTATGVYFFPSREWPRRYVQFLKRLKVRRLLEAGAGRGYLSAALASLTAAAGIVFKAIDKGEGEFQGGLPTHEIVEVGDIFRVIHEFMPEVVLYAWPPPGQSLATLWQSPSLRYLMVIGVKGGGVTGAPADWDILPHKPSPALSRFGRGRSSLSHQQATIFWRPRHWAPY</sequence>
<evidence type="ECO:0000313" key="1">
    <source>
        <dbReference type="EMBL" id="HGB14645.1"/>
    </source>
</evidence>
<dbReference type="EMBL" id="DTHB01000042">
    <property type="protein sequence ID" value="HGB14645.1"/>
    <property type="molecule type" value="Genomic_DNA"/>
</dbReference>
<reference evidence="1" key="1">
    <citation type="journal article" date="2020" name="mSystems">
        <title>Genome- and Community-Level Interaction Insights into Carbon Utilization and Element Cycling Functions of Hydrothermarchaeota in Hydrothermal Sediment.</title>
        <authorList>
            <person name="Zhou Z."/>
            <person name="Liu Y."/>
            <person name="Xu W."/>
            <person name="Pan J."/>
            <person name="Luo Z.H."/>
            <person name="Li M."/>
        </authorList>
    </citation>
    <scope>NUCLEOTIDE SEQUENCE [LARGE SCALE GENOMIC DNA]</scope>
    <source>
        <strain evidence="1">SpSt-776</strain>
    </source>
</reference>
<dbReference type="SUPFAM" id="SSF53335">
    <property type="entry name" value="S-adenosyl-L-methionine-dependent methyltransferases"/>
    <property type="match status" value="1"/>
</dbReference>
<accession>A0A7C3SKK1</accession>